<evidence type="ECO:0000313" key="2">
    <source>
        <dbReference type="Proteomes" id="UP001205603"/>
    </source>
</evidence>
<accession>A0ABT1MH29</accession>
<gene>
    <name evidence="1" type="ORF">NMU02_06150</name>
</gene>
<dbReference type="Proteomes" id="UP001205603">
    <property type="component" value="Unassembled WGS sequence"/>
</dbReference>
<proteinExistence type="predicted"/>
<comment type="caution">
    <text evidence="1">The sequence shown here is derived from an EMBL/GenBank/DDBJ whole genome shotgun (WGS) entry which is preliminary data.</text>
</comment>
<evidence type="ECO:0000313" key="1">
    <source>
        <dbReference type="EMBL" id="MCP9611669.1"/>
    </source>
</evidence>
<reference evidence="1 2" key="1">
    <citation type="submission" date="2022-07" db="EMBL/GenBank/DDBJ databases">
        <title>Fecal culturing of patients with breast cancer.</title>
        <authorList>
            <person name="Teng N.M.Y."/>
            <person name="Kiu R."/>
            <person name="Evans R."/>
            <person name="Baker D.J."/>
            <person name="Zenner C."/>
            <person name="Robinson S.D."/>
            <person name="Hall L.J."/>
        </authorList>
    </citation>
    <scope>NUCLEOTIDE SEQUENCE [LARGE SCALE GENOMIC DNA]</scope>
    <source>
        <strain evidence="1 2">LH1063</strain>
    </source>
</reference>
<sequence length="152" mass="17609">MAVSEKKLHEKLAEVFIDAIKKANADDAYSLSDMYVCVKYDDLSLLIYDDTEQLLLSTTIDEWDELKETCDNFEETVIDTLKAVLGSKLMREELESLEFVGPFSVILIDEDFEQICELVTVDHDNIVLEDNFFEKIDKELDDFFEQLMSDVK</sequence>
<protein>
    <submittedName>
        <fullName evidence="1">Uncharacterized protein</fullName>
    </submittedName>
</protein>
<keyword evidence="2" id="KW-1185">Reference proteome</keyword>
<dbReference type="RefSeq" id="WP_255026622.1">
    <property type="nucleotide sequence ID" value="NZ_JANDHW010000005.1"/>
</dbReference>
<organism evidence="1 2">
    <name type="scientific">Coprobacter tertius</name>
    <dbReference type="NCBI Taxonomy" id="2944915"/>
    <lineage>
        <taxon>Bacteria</taxon>
        <taxon>Pseudomonadati</taxon>
        <taxon>Bacteroidota</taxon>
        <taxon>Bacteroidia</taxon>
        <taxon>Bacteroidales</taxon>
        <taxon>Barnesiellaceae</taxon>
        <taxon>Coprobacter</taxon>
    </lineage>
</organism>
<name>A0ABT1MH29_9BACT</name>
<dbReference type="EMBL" id="JANDHW010000005">
    <property type="protein sequence ID" value="MCP9611669.1"/>
    <property type="molecule type" value="Genomic_DNA"/>
</dbReference>